<sequence length="43" mass="5211">MVIKNLDVGELWLPPHIFIDDDDIVMEKVVSFIKTKIKKRWHY</sequence>
<comment type="caution">
    <text evidence="1">The sequence shown here is derived from an EMBL/GenBank/DDBJ whole genome shotgun (WGS) entry which is preliminary data.</text>
</comment>
<evidence type="ECO:0000313" key="2">
    <source>
        <dbReference type="Proteomes" id="UP000634136"/>
    </source>
</evidence>
<reference evidence="1" key="1">
    <citation type="submission" date="2020-09" db="EMBL/GenBank/DDBJ databases">
        <title>Genome-Enabled Discovery of Anthraquinone Biosynthesis in Senna tora.</title>
        <authorList>
            <person name="Kang S.-H."/>
            <person name="Pandey R.P."/>
            <person name="Lee C.-M."/>
            <person name="Sim J.-S."/>
            <person name="Jeong J.-T."/>
            <person name="Choi B.-S."/>
            <person name="Jung M."/>
            <person name="Ginzburg D."/>
            <person name="Zhao K."/>
            <person name="Won S.Y."/>
            <person name="Oh T.-J."/>
            <person name="Yu Y."/>
            <person name="Kim N.-H."/>
            <person name="Lee O.R."/>
            <person name="Lee T.-H."/>
            <person name="Bashyal P."/>
            <person name="Kim T.-S."/>
            <person name="Lee W.-H."/>
            <person name="Kawkins C."/>
            <person name="Kim C.-K."/>
            <person name="Kim J.S."/>
            <person name="Ahn B.O."/>
            <person name="Rhee S.Y."/>
            <person name="Sohng J.K."/>
        </authorList>
    </citation>
    <scope>NUCLEOTIDE SEQUENCE</scope>
    <source>
        <tissue evidence="1">Leaf</tissue>
    </source>
</reference>
<accession>A0A834SNH9</accession>
<evidence type="ECO:0000313" key="1">
    <source>
        <dbReference type="EMBL" id="KAF7804017.1"/>
    </source>
</evidence>
<proteinExistence type="predicted"/>
<dbReference type="EMBL" id="JAAIUW010000013">
    <property type="protein sequence ID" value="KAF7804017.1"/>
    <property type="molecule type" value="Genomic_DNA"/>
</dbReference>
<dbReference type="Proteomes" id="UP000634136">
    <property type="component" value="Unassembled WGS sequence"/>
</dbReference>
<organism evidence="1 2">
    <name type="scientific">Senna tora</name>
    <dbReference type="NCBI Taxonomy" id="362788"/>
    <lineage>
        <taxon>Eukaryota</taxon>
        <taxon>Viridiplantae</taxon>
        <taxon>Streptophyta</taxon>
        <taxon>Embryophyta</taxon>
        <taxon>Tracheophyta</taxon>
        <taxon>Spermatophyta</taxon>
        <taxon>Magnoliopsida</taxon>
        <taxon>eudicotyledons</taxon>
        <taxon>Gunneridae</taxon>
        <taxon>Pentapetalae</taxon>
        <taxon>rosids</taxon>
        <taxon>fabids</taxon>
        <taxon>Fabales</taxon>
        <taxon>Fabaceae</taxon>
        <taxon>Caesalpinioideae</taxon>
        <taxon>Cassia clade</taxon>
        <taxon>Senna</taxon>
    </lineage>
</organism>
<dbReference type="AlphaFoldDB" id="A0A834SNH9"/>
<name>A0A834SNH9_9FABA</name>
<protein>
    <submittedName>
        <fullName evidence="1">Uncharacterized protein</fullName>
    </submittedName>
</protein>
<gene>
    <name evidence="1" type="ORF">G2W53_043128</name>
</gene>
<keyword evidence="2" id="KW-1185">Reference proteome</keyword>